<protein>
    <recommendedName>
        <fullName evidence="3">AMP-binding enzyme</fullName>
    </recommendedName>
</protein>
<dbReference type="Gene3D" id="3.40.50.12780">
    <property type="entry name" value="N-terminal domain of ligase-like"/>
    <property type="match status" value="1"/>
</dbReference>
<gene>
    <name evidence="1" type="ORF">GCM10017577_10010</name>
</gene>
<evidence type="ECO:0000313" key="2">
    <source>
        <dbReference type="Proteomes" id="UP001143463"/>
    </source>
</evidence>
<proteinExistence type="predicted"/>
<evidence type="ECO:0000313" key="1">
    <source>
        <dbReference type="EMBL" id="GLL09861.1"/>
    </source>
</evidence>
<accession>A0A9W6L0D2</accession>
<evidence type="ECO:0008006" key="3">
    <source>
        <dbReference type="Google" id="ProtNLM"/>
    </source>
</evidence>
<reference evidence="1" key="2">
    <citation type="submission" date="2023-01" db="EMBL/GenBank/DDBJ databases">
        <authorList>
            <person name="Sun Q."/>
            <person name="Evtushenko L."/>
        </authorList>
    </citation>
    <scope>NUCLEOTIDE SEQUENCE</scope>
    <source>
        <strain evidence="1">VKM Ac-1069</strain>
    </source>
</reference>
<dbReference type="EMBL" id="BSFQ01000003">
    <property type="protein sequence ID" value="GLL09861.1"/>
    <property type="molecule type" value="Genomic_DNA"/>
</dbReference>
<dbReference type="RefSeq" id="WP_051737156.1">
    <property type="nucleotide sequence ID" value="NZ_BAAAUZ010000011.1"/>
</dbReference>
<dbReference type="InterPro" id="IPR042099">
    <property type="entry name" value="ANL_N_sf"/>
</dbReference>
<dbReference type="AlphaFoldDB" id="A0A9W6L0D2"/>
<name>A0A9W6L0D2_9PSEU</name>
<keyword evidence="2" id="KW-1185">Reference proteome</keyword>
<dbReference type="SUPFAM" id="SSF56801">
    <property type="entry name" value="Acetyl-CoA synthetase-like"/>
    <property type="match status" value="1"/>
</dbReference>
<comment type="caution">
    <text evidence="1">The sequence shown here is derived from an EMBL/GenBank/DDBJ whole genome shotgun (WGS) entry which is preliminary data.</text>
</comment>
<reference evidence="1" key="1">
    <citation type="journal article" date="2014" name="Int. J. Syst. Evol. Microbiol.">
        <title>Complete genome sequence of Corynebacterium casei LMG S-19264T (=DSM 44701T), isolated from a smear-ripened cheese.</title>
        <authorList>
            <consortium name="US DOE Joint Genome Institute (JGI-PGF)"/>
            <person name="Walter F."/>
            <person name="Albersmeier A."/>
            <person name="Kalinowski J."/>
            <person name="Ruckert C."/>
        </authorList>
    </citation>
    <scope>NUCLEOTIDE SEQUENCE</scope>
    <source>
        <strain evidence="1">VKM Ac-1069</strain>
    </source>
</reference>
<sequence length="77" mass="8358">MDQLAPPPVAAIDRDSVPETSRALTLDALLTRAARKAPDNLAIRHREEHVGYAELDERVDRLAGVLARGAWSRASAS</sequence>
<organism evidence="1 2">
    <name type="scientific">Pseudonocardia halophobica</name>
    <dbReference type="NCBI Taxonomy" id="29401"/>
    <lineage>
        <taxon>Bacteria</taxon>
        <taxon>Bacillati</taxon>
        <taxon>Actinomycetota</taxon>
        <taxon>Actinomycetes</taxon>
        <taxon>Pseudonocardiales</taxon>
        <taxon>Pseudonocardiaceae</taxon>
        <taxon>Pseudonocardia</taxon>
    </lineage>
</organism>
<dbReference type="Proteomes" id="UP001143463">
    <property type="component" value="Unassembled WGS sequence"/>
</dbReference>